<keyword evidence="4" id="KW-1185">Reference proteome</keyword>
<gene>
    <name evidence="3" type="ORF">HERILL_LOCUS4182</name>
</gene>
<dbReference type="OMA" id="PHCAING"/>
<dbReference type="AlphaFoldDB" id="A0A7R8UI92"/>
<dbReference type="InParanoid" id="A0A7R8UI92"/>
<dbReference type="Proteomes" id="UP000594454">
    <property type="component" value="Chromosome 2"/>
</dbReference>
<reference evidence="3 4" key="1">
    <citation type="submission" date="2020-11" db="EMBL/GenBank/DDBJ databases">
        <authorList>
            <person name="Wallbank WR R."/>
            <person name="Pardo Diaz C."/>
            <person name="Kozak K."/>
            <person name="Martin S."/>
            <person name="Jiggins C."/>
            <person name="Moest M."/>
            <person name="Warren A I."/>
            <person name="Generalovic N T."/>
            <person name="Byers J.R.P. K."/>
            <person name="Montejo-Kovacevich G."/>
            <person name="Yen C E."/>
        </authorList>
    </citation>
    <scope>NUCLEOTIDE SEQUENCE [LARGE SCALE GENOMIC DNA]</scope>
</reference>
<accession>A0A7R8UI92</accession>
<dbReference type="PANTHER" id="PTHR12941:SF10">
    <property type="entry name" value="ER MEMBRANE PROTEIN COMPLEX SUBUNIT 8_9 HOMOLOG"/>
    <property type="match status" value="1"/>
</dbReference>
<dbReference type="Pfam" id="PF03665">
    <property type="entry name" value="UPF0172"/>
    <property type="match status" value="1"/>
</dbReference>
<evidence type="ECO:0000313" key="3">
    <source>
        <dbReference type="EMBL" id="CAD7081057.1"/>
    </source>
</evidence>
<sequence>MSEFKISARAYSKIILHAAKYPHCAVNGVLLADKESAGRSKNVHIVDVIPLFHQCLYVTPMAEIALMQIDAMAQENDLAIAGYYAAPENFYHCTIDKTPGIRIADKIAENCSNACLLLVDNKYVCANTDRPALKAWHSVESRWVKAGFTLEQSDSTLDAVSALLQRGAMKDVVDFDNHLDNPENDWTNEFLNRDLKQIMAMY</sequence>
<dbReference type="InterPro" id="IPR037518">
    <property type="entry name" value="MPN"/>
</dbReference>
<comment type="similarity">
    <text evidence="1">Belongs to the EMC8/EMC9 family.</text>
</comment>
<dbReference type="PANTHER" id="PTHR12941">
    <property type="entry name" value="ER MEMBRANE PROTEIN COMPLEX"/>
    <property type="match status" value="1"/>
</dbReference>
<evidence type="ECO:0000313" key="4">
    <source>
        <dbReference type="Proteomes" id="UP000594454"/>
    </source>
</evidence>
<dbReference type="InterPro" id="IPR005366">
    <property type="entry name" value="EMC8/9"/>
</dbReference>
<dbReference type="CDD" id="cd08060">
    <property type="entry name" value="MPN_UPF0172"/>
    <property type="match status" value="1"/>
</dbReference>
<feature type="domain" description="MPN" evidence="2">
    <location>
        <begin position="4"/>
        <end position="142"/>
    </location>
</feature>
<dbReference type="GO" id="GO:0072546">
    <property type="term" value="C:EMC complex"/>
    <property type="evidence" value="ECO:0007669"/>
    <property type="project" value="InterPro"/>
</dbReference>
<dbReference type="FunCoup" id="A0A7R8UI92">
    <property type="interactions" value="1817"/>
</dbReference>
<proteinExistence type="inferred from homology"/>
<dbReference type="OrthoDB" id="194468at2759"/>
<evidence type="ECO:0000256" key="1">
    <source>
        <dbReference type="ARBA" id="ARBA00007461"/>
    </source>
</evidence>
<organism evidence="3 4">
    <name type="scientific">Hermetia illucens</name>
    <name type="common">Black soldier fly</name>
    <dbReference type="NCBI Taxonomy" id="343691"/>
    <lineage>
        <taxon>Eukaryota</taxon>
        <taxon>Metazoa</taxon>
        <taxon>Ecdysozoa</taxon>
        <taxon>Arthropoda</taxon>
        <taxon>Hexapoda</taxon>
        <taxon>Insecta</taxon>
        <taxon>Pterygota</taxon>
        <taxon>Neoptera</taxon>
        <taxon>Endopterygota</taxon>
        <taxon>Diptera</taxon>
        <taxon>Brachycera</taxon>
        <taxon>Stratiomyomorpha</taxon>
        <taxon>Stratiomyidae</taxon>
        <taxon>Hermetiinae</taxon>
        <taxon>Hermetia</taxon>
    </lineage>
</organism>
<dbReference type="PROSITE" id="PS50249">
    <property type="entry name" value="MPN"/>
    <property type="match status" value="1"/>
</dbReference>
<name>A0A7R8UI92_HERIL</name>
<protein>
    <recommendedName>
        <fullName evidence="2">MPN domain-containing protein</fullName>
    </recommendedName>
</protein>
<dbReference type="EMBL" id="LR899010">
    <property type="protein sequence ID" value="CAD7081057.1"/>
    <property type="molecule type" value="Genomic_DNA"/>
</dbReference>
<evidence type="ECO:0000259" key="2">
    <source>
        <dbReference type="PROSITE" id="PS50249"/>
    </source>
</evidence>